<accession>A0A2A5CEX2</accession>
<name>A0A2A5CEX2_9GAMM</name>
<proteinExistence type="predicted"/>
<dbReference type="AlphaFoldDB" id="A0A2A5CEX2"/>
<evidence type="ECO:0000313" key="3">
    <source>
        <dbReference type="Proteomes" id="UP000228987"/>
    </source>
</evidence>
<dbReference type="Proteomes" id="UP000228987">
    <property type="component" value="Unassembled WGS sequence"/>
</dbReference>
<reference evidence="3" key="1">
    <citation type="submission" date="2017-08" db="EMBL/GenBank/DDBJ databases">
        <title>A dynamic microbial community with high functional redundancy inhabits the cold, oxic subseafloor aquifer.</title>
        <authorList>
            <person name="Tully B.J."/>
            <person name="Wheat C.G."/>
            <person name="Glazer B.T."/>
            <person name="Huber J.A."/>
        </authorList>
    </citation>
    <scope>NUCLEOTIDE SEQUENCE [LARGE SCALE GENOMIC DNA]</scope>
</reference>
<evidence type="ECO:0000313" key="2">
    <source>
        <dbReference type="EMBL" id="PCJ42051.1"/>
    </source>
</evidence>
<keyword evidence="1" id="KW-0732">Signal</keyword>
<evidence type="ECO:0000256" key="1">
    <source>
        <dbReference type="SAM" id="SignalP"/>
    </source>
</evidence>
<sequence length="139" mass="15737">MIIRKCLIIALVLLSSTFTYSQQNQANERPVELPLTEEALSLFSQAVFLSAFASQNCENVSANTPLIQEGINAIRNMDYQIFEYAVGFSSMNNLYHRYYIRTFDPPALVELLVLSNSGMCDDFSFSLIDEEAVETEDQE</sequence>
<organism evidence="2 3">
    <name type="scientific">SAR86 cluster bacterium</name>
    <dbReference type="NCBI Taxonomy" id="2030880"/>
    <lineage>
        <taxon>Bacteria</taxon>
        <taxon>Pseudomonadati</taxon>
        <taxon>Pseudomonadota</taxon>
        <taxon>Gammaproteobacteria</taxon>
        <taxon>SAR86 cluster</taxon>
    </lineage>
</organism>
<comment type="caution">
    <text evidence="2">The sequence shown here is derived from an EMBL/GenBank/DDBJ whole genome shotgun (WGS) entry which is preliminary data.</text>
</comment>
<feature type="signal peptide" evidence="1">
    <location>
        <begin position="1"/>
        <end position="21"/>
    </location>
</feature>
<dbReference type="EMBL" id="NVWI01000003">
    <property type="protein sequence ID" value="PCJ42051.1"/>
    <property type="molecule type" value="Genomic_DNA"/>
</dbReference>
<feature type="chain" id="PRO_5013241070" description="DUF4359 domain-containing protein" evidence="1">
    <location>
        <begin position="22"/>
        <end position="139"/>
    </location>
</feature>
<evidence type="ECO:0008006" key="4">
    <source>
        <dbReference type="Google" id="ProtNLM"/>
    </source>
</evidence>
<gene>
    <name evidence="2" type="ORF">COA71_05515</name>
</gene>
<protein>
    <recommendedName>
        <fullName evidence="4">DUF4359 domain-containing protein</fullName>
    </recommendedName>
</protein>